<dbReference type="Proteomes" id="UP000023152">
    <property type="component" value="Unassembled WGS sequence"/>
</dbReference>
<keyword evidence="3" id="KW-1185">Reference proteome</keyword>
<keyword evidence="2" id="KW-0723">Serine/threonine-protein kinase</keyword>
<keyword evidence="2" id="KW-0808">Transferase</keyword>
<evidence type="ECO:0000313" key="3">
    <source>
        <dbReference type="Proteomes" id="UP000023152"/>
    </source>
</evidence>
<organism evidence="2 3">
    <name type="scientific">Reticulomyxa filosa</name>
    <dbReference type="NCBI Taxonomy" id="46433"/>
    <lineage>
        <taxon>Eukaryota</taxon>
        <taxon>Sar</taxon>
        <taxon>Rhizaria</taxon>
        <taxon>Retaria</taxon>
        <taxon>Foraminifera</taxon>
        <taxon>Monothalamids</taxon>
        <taxon>Reticulomyxidae</taxon>
        <taxon>Reticulomyxa</taxon>
    </lineage>
</organism>
<dbReference type="SUPFAM" id="SSF50978">
    <property type="entry name" value="WD40 repeat-like"/>
    <property type="match status" value="1"/>
</dbReference>
<dbReference type="AlphaFoldDB" id="X6MNE5"/>
<dbReference type="EMBL" id="ASPP01019903">
    <property type="protein sequence ID" value="ETO14630.1"/>
    <property type="molecule type" value="Genomic_DNA"/>
</dbReference>
<dbReference type="Gene3D" id="2.130.10.10">
    <property type="entry name" value="YVTN repeat-like/Quinoprotein amine dehydrogenase"/>
    <property type="match status" value="1"/>
</dbReference>
<keyword evidence="2" id="KW-0418">Kinase</keyword>
<proteinExistence type="predicted"/>
<name>X6MNE5_RETFI</name>
<evidence type="ECO:0000313" key="2">
    <source>
        <dbReference type="EMBL" id="ETO14630.1"/>
    </source>
</evidence>
<evidence type="ECO:0000256" key="1">
    <source>
        <dbReference type="PROSITE-ProRule" id="PRU00221"/>
    </source>
</evidence>
<dbReference type="GO" id="GO:0004674">
    <property type="term" value="F:protein serine/threonine kinase activity"/>
    <property type="evidence" value="ECO:0007669"/>
    <property type="project" value="UniProtKB-KW"/>
</dbReference>
<protein>
    <submittedName>
        <fullName evidence="2">WD-40 repeat-containing serine/threonine protein kinase</fullName>
    </submittedName>
</protein>
<dbReference type="PROSITE" id="PS50082">
    <property type="entry name" value="WD_REPEATS_2"/>
    <property type="match status" value="1"/>
</dbReference>
<gene>
    <name evidence="2" type="ORF">RFI_22738</name>
</gene>
<keyword evidence="1" id="KW-0853">WD repeat</keyword>
<sequence length="277" mass="32448">MVIKVMMLYFGIKQTEKKADLIIEHWIRSSTNKRGWIYEFNKIIAKYVKGFKLSRVSKGVSYSIDKLAFSADGRKFYLFAEDRTFEIWDIALGKKIQTFNKSNEIQDFITFVSNTNNGMQSWDIESEKKVMLFEGIMELSNAEIQFSSDGKYIAAILYSYDIRFWDVDFGKQIQRLEENNDNVFDKKYLPNRQIAVLLTMRTVSLWDMKLGKKVKEIYIDHVTKTKLSPDGRFLATFSPYGFVINCQTILIGFNSGSLLLWDIKSENDTRYYIDIQQ</sequence>
<feature type="repeat" description="WD" evidence="1">
    <location>
        <begin position="57"/>
        <end position="98"/>
    </location>
</feature>
<reference evidence="2 3" key="1">
    <citation type="journal article" date="2013" name="Curr. Biol.">
        <title>The Genome of the Foraminiferan Reticulomyxa filosa.</title>
        <authorList>
            <person name="Glockner G."/>
            <person name="Hulsmann N."/>
            <person name="Schleicher M."/>
            <person name="Noegel A.A."/>
            <person name="Eichinger L."/>
            <person name="Gallinger C."/>
            <person name="Pawlowski J."/>
            <person name="Sierra R."/>
            <person name="Euteneuer U."/>
            <person name="Pillet L."/>
            <person name="Moustafa A."/>
            <person name="Platzer M."/>
            <person name="Groth M."/>
            <person name="Szafranski K."/>
            <person name="Schliwa M."/>
        </authorList>
    </citation>
    <scope>NUCLEOTIDE SEQUENCE [LARGE SCALE GENOMIC DNA]</scope>
</reference>
<dbReference type="InterPro" id="IPR001680">
    <property type="entry name" value="WD40_rpt"/>
</dbReference>
<dbReference type="InterPro" id="IPR015943">
    <property type="entry name" value="WD40/YVTN_repeat-like_dom_sf"/>
</dbReference>
<dbReference type="PANTHER" id="PTHR19879:SF9">
    <property type="entry name" value="TRANSCRIPTION INITIATION FACTOR TFIID SUBUNIT 5"/>
    <property type="match status" value="1"/>
</dbReference>
<comment type="caution">
    <text evidence="2">The sequence shown here is derived from an EMBL/GenBank/DDBJ whole genome shotgun (WGS) entry which is preliminary data.</text>
</comment>
<dbReference type="InterPro" id="IPR036322">
    <property type="entry name" value="WD40_repeat_dom_sf"/>
</dbReference>
<dbReference type="PANTHER" id="PTHR19879">
    <property type="entry name" value="TRANSCRIPTION INITIATION FACTOR TFIID"/>
    <property type="match status" value="1"/>
</dbReference>
<accession>X6MNE5</accession>